<protein>
    <submittedName>
        <fullName evidence="5">Glycosyltransferase</fullName>
        <ecNumber evidence="5">2.4.-.-</ecNumber>
    </submittedName>
</protein>
<reference evidence="5 6" key="1">
    <citation type="submission" date="2024-02" db="EMBL/GenBank/DDBJ databases">
        <title>Genome analysis and characterization of Microbaculum marinisediminis sp. nov., isolated from marine sediment.</title>
        <authorList>
            <person name="Du Z.-J."/>
            <person name="Ye Y.-Q."/>
            <person name="Zhang Z.-R."/>
            <person name="Yuan S.-M."/>
            <person name="Zhang X.-Y."/>
        </authorList>
    </citation>
    <scope>NUCLEOTIDE SEQUENCE [LARGE SCALE GENOMIC DNA]</scope>
    <source>
        <strain evidence="5 6">SDUM1044001</strain>
    </source>
</reference>
<feature type="domain" description="Glycosyl transferase family 1" evidence="3">
    <location>
        <begin position="199"/>
        <end position="318"/>
    </location>
</feature>
<gene>
    <name evidence="5" type="ORF">V3328_15145</name>
</gene>
<dbReference type="InterPro" id="IPR001296">
    <property type="entry name" value="Glyco_trans_1"/>
</dbReference>
<comment type="caution">
    <text evidence="5">The sequence shown here is derived from an EMBL/GenBank/DDBJ whole genome shotgun (WGS) entry which is preliminary data.</text>
</comment>
<dbReference type="AlphaFoldDB" id="A0AAW9RX71"/>
<dbReference type="GO" id="GO:0016757">
    <property type="term" value="F:glycosyltransferase activity"/>
    <property type="evidence" value="ECO:0007669"/>
    <property type="project" value="UniProtKB-KW"/>
</dbReference>
<evidence type="ECO:0000256" key="1">
    <source>
        <dbReference type="ARBA" id="ARBA00022676"/>
    </source>
</evidence>
<evidence type="ECO:0000313" key="5">
    <source>
        <dbReference type="EMBL" id="MEJ8572825.1"/>
    </source>
</evidence>
<proteinExistence type="predicted"/>
<sequence length="384" mass="41964">MGSFAGISAPKVIHVVGDLNNGAVENWLVRMLRHAKRAGDPLDWTFYCAFGHEGALDAEARSLGAHVVLSPVPLDAHWQFARSLRGELVRGGYDVLHCHHDLVSGLYLASSVNLPIRRRIVHVHNADEAVLTPRRWKQRIYRPSLRHLCLGMADRIVGISNHTLDTFLAGRPRRPGRDVVHYYGVDPEPFEGEEPDRAAFRHEIGVAASSVILLFGGRIVPEKNPVFAVDVFAELTRREPRAVAVFAGAGSEEGAVLARAKALGVADRLRMLGWRGDLARIMRCSDLFILPRPEHPMEGFGLAVVEAQLAGLRMLLSAGVPDDCLLAASCFRRMALCAGAGAWAGAAVDLMRGPIPSTDAALRDLKNSPMDLEFALTDLMRLHA</sequence>
<accession>A0AAW9RX71</accession>
<dbReference type="SUPFAM" id="SSF53756">
    <property type="entry name" value="UDP-Glycosyltransferase/glycogen phosphorylase"/>
    <property type="match status" value="1"/>
</dbReference>
<dbReference type="PANTHER" id="PTHR12526">
    <property type="entry name" value="GLYCOSYLTRANSFERASE"/>
    <property type="match status" value="1"/>
</dbReference>
<organism evidence="5 6">
    <name type="scientific">Microbaculum marinum</name>
    <dbReference type="NCBI Taxonomy" id="1764581"/>
    <lineage>
        <taxon>Bacteria</taxon>
        <taxon>Pseudomonadati</taxon>
        <taxon>Pseudomonadota</taxon>
        <taxon>Alphaproteobacteria</taxon>
        <taxon>Hyphomicrobiales</taxon>
        <taxon>Tepidamorphaceae</taxon>
        <taxon>Microbaculum</taxon>
    </lineage>
</organism>
<dbReference type="EC" id="2.4.-.-" evidence="5"/>
<evidence type="ECO:0000259" key="3">
    <source>
        <dbReference type="Pfam" id="PF00534"/>
    </source>
</evidence>
<evidence type="ECO:0000256" key="2">
    <source>
        <dbReference type="ARBA" id="ARBA00022679"/>
    </source>
</evidence>
<keyword evidence="1 5" id="KW-0328">Glycosyltransferase</keyword>
<dbReference type="Gene3D" id="3.40.50.2000">
    <property type="entry name" value="Glycogen Phosphorylase B"/>
    <property type="match status" value="2"/>
</dbReference>
<dbReference type="PANTHER" id="PTHR12526:SF510">
    <property type="entry name" value="D-INOSITOL 3-PHOSPHATE GLYCOSYLTRANSFERASE"/>
    <property type="match status" value="1"/>
</dbReference>
<dbReference type="EMBL" id="JAZHOF010000006">
    <property type="protein sequence ID" value="MEJ8572825.1"/>
    <property type="molecule type" value="Genomic_DNA"/>
</dbReference>
<feature type="domain" description="Glycosyltransferase subfamily 4-like N-terminal" evidence="4">
    <location>
        <begin position="24"/>
        <end position="188"/>
    </location>
</feature>
<keyword evidence="2 5" id="KW-0808">Transferase</keyword>
<keyword evidence="6" id="KW-1185">Reference proteome</keyword>
<dbReference type="InterPro" id="IPR028098">
    <property type="entry name" value="Glyco_trans_4-like_N"/>
</dbReference>
<dbReference type="Proteomes" id="UP001378188">
    <property type="component" value="Unassembled WGS sequence"/>
</dbReference>
<dbReference type="Pfam" id="PF13439">
    <property type="entry name" value="Glyco_transf_4"/>
    <property type="match status" value="1"/>
</dbReference>
<dbReference type="Pfam" id="PF00534">
    <property type="entry name" value="Glycos_transf_1"/>
    <property type="match status" value="1"/>
</dbReference>
<evidence type="ECO:0000313" key="6">
    <source>
        <dbReference type="Proteomes" id="UP001378188"/>
    </source>
</evidence>
<dbReference type="RefSeq" id="WP_340330526.1">
    <property type="nucleotide sequence ID" value="NZ_JAZHOF010000006.1"/>
</dbReference>
<name>A0AAW9RX71_9HYPH</name>
<evidence type="ECO:0000259" key="4">
    <source>
        <dbReference type="Pfam" id="PF13439"/>
    </source>
</evidence>